<keyword evidence="2" id="KW-1185">Reference proteome</keyword>
<reference evidence="1 2" key="1">
    <citation type="journal article" date="2019" name="Sci. Rep.">
        <title>Orb-weaving spider Araneus ventricosus genome elucidates the spidroin gene catalogue.</title>
        <authorList>
            <person name="Kono N."/>
            <person name="Nakamura H."/>
            <person name="Ohtoshi R."/>
            <person name="Moran D.A.P."/>
            <person name="Shinohara A."/>
            <person name="Yoshida Y."/>
            <person name="Fujiwara M."/>
            <person name="Mori M."/>
            <person name="Tomita M."/>
            <person name="Arakawa K."/>
        </authorList>
    </citation>
    <scope>NUCLEOTIDE SEQUENCE [LARGE SCALE GENOMIC DNA]</scope>
</reference>
<evidence type="ECO:0000313" key="1">
    <source>
        <dbReference type="EMBL" id="GBN87737.1"/>
    </source>
</evidence>
<evidence type="ECO:0000313" key="2">
    <source>
        <dbReference type="Proteomes" id="UP000499080"/>
    </source>
</evidence>
<dbReference type="Proteomes" id="UP000499080">
    <property type="component" value="Unassembled WGS sequence"/>
</dbReference>
<gene>
    <name evidence="1" type="ORF">AVEN_243255_1</name>
</gene>
<dbReference type="EMBL" id="BGPR01021939">
    <property type="protein sequence ID" value="GBN87737.1"/>
    <property type="molecule type" value="Genomic_DNA"/>
</dbReference>
<sequence>MVRFQPGQYANRWLIVNEISSGSVNLAASDGGLALVTGLTRDGSSGSGIPPGLMNGSSGKNHSHVSHRWYTLPDEPFACEPPVVYAVLNVLSHENGLNLIATMKSIAANYD</sequence>
<proteinExistence type="predicted"/>
<dbReference type="AlphaFoldDB" id="A0A4Y2SHZ2"/>
<protein>
    <submittedName>
        <fullName evidence="1">Uncharacterized protein</fullName>
    </submittedName>
</protein>
<comment type="caution">
    <text evidence="1">The sequence shown here is derived from an EMBL/GenBank/DDBJ whole genome shotgun (WGS) entry which is preliminary data.</text>
</comment>
<name>A0A4Y2SHZ2_ARAVE</name>
<accession>A0A4Y2SHZ2</accession>
<organism evidence="1 2">
    <name type="scientific">Araneus ventricosus</name>
    <name type="common">Orbweaver spider</name>
    <name type="synonym">Epeira ventricosa</name>
    <dbReference type="NCBI Taxonomy" id="182803"/>
    <lineage>
        <taxon>Eukaryota</taxon>
        <taxon>Metazoa</taxon>
        <taxon>Ecdysozoa</taxon>
        <taxon>Arthropoda</taxon>
        <taxon>Chelicerata</taxon>
        <taxon>Arachnida</taxon>
        <taxon>Araneae</taxon>
        <taxon>Araneomorphae</taxon>
        <taxon>Entelegynae</taxon>
        <taxon>Araneoidea</taxon>
        <taxon>Araneidae</taxon>
        <taxon>Araneus</taxon>
    </lineage>
</organism>